<gene>
    <name evidence="1" type="ORF">ACFOUW_23000</name>
</gene>
<evidence type="ECO:0000313" key="2">
    <source>
        <dbReference type="Proteomes" id="UP001595699"/>
    </source>
</evidence>
<evidence type="ECO:0008006" key="3">
    <source>
        <dbReference type="Google" id="ProtNLM"/>
    </source>
</evidence>
<dbReference type="Proteomes" id="UP001595699">
    <property type="component" value="Unassembled WGS sequence"/>
</dbReference>
<accession>A0ABV7YJ48</accession>
<proteinExistence type="predicted"/>
<sequence>MRDPDEPRDENREEPFAILIDYAATFFHPETTPRLIDTLRAAVRKPIEEQGIDTRAFVKELRQALSGDTVGLPDEALWDAAEYSDGTDEAFLKRVWEEIFPGEALPTRQ</sequence>
<reference evidence="2" key="1">
    <citation type="journal article" date="2019" name="Int. J. Syst. Evol. Microbiol.">
        <title>The Global Catalogue of Microorganisms (GCM) 10K type strain sequencing project: providing services to taxonomists for standard genome sequencing and annotation.</title>
        <authorList>
            <consortium name="The Broad Institute Genomics Platform"/>
            <consortium name="The Broad Institute Genome Sequencing Center for Infectious Disease"/>
            <person name="Wu L."/>
            <person name="Ma J."/>
        </authorList>
    </citation>
    <scope>NUCLEOTIDE SEQUENCE [LARGE SCALE GENOMIC DNA]</scope>
    <source>
        <strain evidence="2">CGMCC 4.7241</strain>
    </source>
</reference>
<dbReference type="EMBL" id="JBHRZH010000020">
    <property type="protein sequence ID" value="MFC3763725.1"/>
    <property type="molecule type" value="Genomic_DNA"/>
</dbReference>
<keyword evidence="2" id="KW-1185">Reference proteome</keyword>
<protein>
    <recommendedName>
        <fullName evidence="3">CdiI immunity protein domain-containing protein</fullName>
    </recommendedName>
</protein>
<organism evidence="1 2">
    <name type="scientific">Tenggerimyces flavus</name>
    <dbReference type="NCBI Taxonomy" id="1708749"/>
    <lineage>
        <taxon>Bacteria</taxon>
        <taxon>Bacillati</taxon>
        <taxon>Actinomycetota</taxon>
        <taxon>Actinomycetes</taxon>
        <taxon>Propionibacteriales</taxon>
        <taxon>Nocardioidaceae</taxon>
        <taxon>Tenggerimyces</taxon>
    </lineage>
</organism>
<evidence type="ECO:0000313" key="1">
    <source>
        <dbReference type="EMBL" id="MFC3763725.1"/>
    </source>
</evidence>
<dbReference type="RefSeq" id="WP_205118598.1">
    <property type="nucleotide sequence ID" value="NZ_JAFBCM010000001.1"/>
</dbReference>
<name>A0ABV7YJ48_9ACTN</name>
<comment type="caution">
    <text evidence="1">The sequence shown here is derived from an EMBL/GenBank/DDBJ whole genome shotgun (WGS) entry which is preliminary data.</text>
</comment>